<proteinExistence type="inferred from homology"/>
<keyword evidence="2 4" id="KW-0413">Isomerase</keyword>
<evidence type="ECO:0000256" key="2">
    <source>
        <dbReference type="ARBA" id="ARBA00023235"/>
    </source>
</evidence>
<evidence type="ECO:0000313" key="5">
    <source>
        <dbReference type="Proteomes" id="UP000034764"/>
    </source>
</evidence>
<dbReference type="Pfam" id="PF10432">
    <property type="entry name" value="bact-PGI_C"/>
    <property type="match status" value="1"/>
</dbReference>
<accession>A0A0G0SCE4</accession>
<dbReference type="SUPFAM" id="SSF53697">
    <property type="entry name" value="SIS domain"/>
    <property type="match status" value="1"/>
</dbReference>
<comment type="caution">
    <text evidence="4">The sequence shown here is derived from an EMBL/GenBank/DDBJ whole genome shotgun (WGS) entry which is preliminary data.</text>
</comment>
<dbReference type="CDD" id="cd05637">
    <property type="entry name" value="SIS_PGI_PMI_2"/>
    <property type="match status" value="1"/>
</dbReference>
<dbReference type="GO" id="GO:1901135">
    <property type="term" value="P:carbohydrate derivative metabolic process"/>
    <property type="evidence" value="ECO:0007669"/>
    <property type="project" value="InterPro"/>
</dbReference>
<dbReference type="AlphaFoldDB" id="A0A0G0SCE4"/>
<protein>
    <submittedName>
        <fullName evidence="4">Bifunctional phosphoglucose/phosphomannose isomerase</fullName>
    </submittedName>
</protein>
<dbReference type="EMBL" id="LBXD01000022">
    <property type="protein sequence ID" value="KKR23357.1"/>
    <property type="molecule type" value="Genomic_DNA"/>
</dbReference>
<dbReference type="Gene3D" id="3.40.50.10490">
    <property type="entry name" value="Glucose-6-phosphate isomerase like protein, domain 1"/>
    <property type="match status" value="2"/>
</dbReference>
<sequence length="317" mass="35494">MRNLILNFQNHINEGYELGLKNKLAKECTNYVISGIGGSSAPGEIFWMLTNEQDLDKWPKVYINRDFDLPGWIDASDIAICISWSGATEETLSSLNTAIAKNIPAVVISKGGKLIEIAKQNNIPFVDLDDDSFPARFGVGYTLGALLGVLDINPNIVTIDHETLEKEGQDIANKIGHKIPVIYTAYHWRKLANFWKTLFNENAKIPAFWNAFPLLNHNELESLGKSKDTLYPIIIRSNDDDPRQIKSIDATIAILDKLGYNYSIVNISTSGSLLQRIMSNYILGLWASFYLANILGVDPIETPTINDFKQFKLNLSK</sequence>
<comment type="similarity">
    <text evidence="1">Belongs to the PGI/PMI family.</text>
</comment>
<dbReference type="InterPro" id="IPR046348">
    <property type="entry name" value="SIS_dom_sf"/>
</dbReference>
<dbReference type="GO" id="GO:0097367">
    <property type="term" value="F:carbohydrate derivative binding"/>
    <property type="evidence" value="ECO:0007669"/>
    <property type="project" value="InterPro"/>
</dbReference>
<dbReference type="Proteomes" id="UP000034764">
    <property type="component" value="Unassembled WGS sequence"/>
</dbReference>
<feature type="domain" description="Bifunctional glucose-6-phosphate/mannose-6-phosphate isomerase C-terminal" evidence="3">
    <location>
        <begin position="166"/>
        <end position="310"/>
    </location>
</feature>
<evidence type="ECO:0000313" key="4">
    <source>
        <dbReference type="EMBL" id="KKR23357.1"/>
    </source>
</evidence>
<evidence type="ECO:0000259" key="3">
    <source>
        <dbReference type="Pfam" id="PF10432"/>
    </source>
</evidence>
<reference evidence="4 5" key="1">
    <citation type="journal article" date="2015" name="Nature">
        <title>rRNA introns, odd ribosomes, and small enigmatic genomes across a large radiation of phyla.</title>
        <authorList>
            <person name="Brown C.T."/>
            <person name="Hug L.A."/>
            <person name="Thomas B.C."/>
            <person name="Sharon I."/>
            <person name="Castelle C.J."/>
            <person name="Singh A."/>
            <person name="Wilkins M.J."/>
            <person name="Williams K.H."/>
            <person name="Banfield J.F."/>
        </authorList>
    </citation>
    <scope>NUCLEOTIDE SEQUENCE [LARGE SCALE GENOMIC DNA]</scope>
</reference>
<dbReference type="GO" id="GO:0004476">
    <property type="term" value="F:mannose-6-phosphate isomerase activity"/>
    <property type="evidence" value="ECO:0007669"/>
    <property type="project" value="InterPro"/>
</dbReference>
<organism evidence="4 5">
    <name type="scientific">Candidatus Yanofskybacteria bacterium GW2011_GWD2_39_48</name>
    <dbReference type="NCBI Taxonomy" id="1619031"/>
    <lineage>
        <taxon>Bacteria</taxon>
        <taxon>Candidatus Yanofskyibacteriota</taxon>
    </lineage>
</organism>
<evidence type="ECO:0000256" key="1">
    <source>
        <dbReference type="ARBA" id="ARBA00010523"/>
    </source>
</evidence>
<dbReference type="GO" id="GO:0005975">
    <property type="term" value="P:carbohydrate metabolic process"/>
    <property type="evidence" value="ECO:0007669"/>
    <property type="project" value="InterPro"/>
</dbReference>
<gene>
    <name evidence="4" type="ORF">UT53_C0022G0008</name>
</gene>
<dbReference type="InterPro" id="IPR019490">
    <property type="entry name" value="Glu6P/Mann6P_isomerase_C"/>
</dbReference>
<dbReference type="GO" id="GO:0004347">
    <property type="term" value="F:glucose-6-phosphate isomerase activity"/>
    <property type="evidence" value="ECO:0007669"/>
    <property type="project" value="InterPro"/>
</dbReference>
<name>A0A0G0SCE4_9BACT</name>